<feature type="transmembrane region" description="Helical" evidence="1">
    <location>
        <begin position="258"/>
        <end position="278"/>
    </location>
</feature>
<feature type="transmembrane region" description="Helical" evidence="1">
    <location>
        <begin position="361"/>
        <end position="385"/>
    </location>
</feature>
<dbReference type="Proteomes" id="UP000745663">
    <property type="component" value="Unassembled WGS sequence"/>
</dbReference>
<feature type="transmembrane region" description="Helical" evidence="1">
    <location>
        <begin position="112"/>
        <end position="138"/>
    </location>
</feature>
<feature type="transmembrane region" description="Helical" evidence="1">
    <location>
        <begin position="290"/>
        <end position="309"/>
    </location>
</feature>
<sequence length="482" mass="52093">MNTERLSNPVYKNTTGRLERIAVSVSNWSEKWFPEAYIFAALAVIVVTLAAMYMGVPLVQVARGFGDGYWTLIPFTMQMALVAISGYIVAVSPLASRLINSLASMPRSARGAVVLVACVSMGTSLFNWAISLILSGLLAKAIARRKDLHVDYRAAGAAAYLGMGATWALGLSSSAAQLMANPASLPTGLIEISGVIPFSETIFTWQSMLMTAILIVVSVAIAYFSTPTGNRVKTAADLGVNLTEINLDVSKPQRPGEWLEYSPVMTILVVALSSIWLYSEFTSKDPVLAISNLNTYNFLFLTLGMLLCWRPIRFIRAFAKAVPSVAGVLIQFPLYGGIAYIMTKAANGDGQTLSHVLASGFVSVASYDTFSAVIGLYSAILGFFIPSGGGKWLIEAPYVMQAANELKVNLGWSVQIYNAAEALPNLINPFWMLPLLGVLGLRARDIVGFTFTQLLLHLPLVLFLLWAFASTFQYIAPVIPGK</sequence>
<feature type="transmembrane region" description="Helical" evidence="1">
    <location>
        <begin position="36"/>
        <end position="56"/>
    </location>
</feature>
<organism evidence="2 3">
    <name type="scientific">Pseudomonas arcuscaelestis</name>
    <dbReference type="NCBI Taxonomy" id="2710591"/>
    <lineage>
        <taxon>Bacteria</taxon>
        <taxon>Pseudomonadati</taxon>
        <taxon>Pseudomonadota</taxon>
        <taxon>Gammaproteobacteria</taxon>
        <taxon>Pseudomonadales</taxon>
        <taxon>Pseudomonadaceae</taxon>
        <taxon>Pseudomonas</taxon>
    </lineage>
</organism>
<dbReference type="RefSeq" id="WP_203585597.1">
    <property type="nucleotide sequence ID" value="NZ_JACOPV010000019.1"/>
</dbReference>
<evidence type="ECO:0000313" key="3">
    <source>
        <dbReference type="Proteomes" id="UP000745663"/>
    </source>
</evidence>
<reference evidence="2 3" key="1">
    <citation type="submission" date="2020-08" db="EMBL/GenBank/DDBJ databases">
        <title>Description of novel Pseudomonas species.</title>
        <authorList>
            <person name="Duman M."/>
            <person name="Mulet M."/>
            <person name="Altun S."/>
            <person name="Saticioglu I.B."/>
            <person name="Lalucat J."/>
            <person name="Garcia-Valdes E."/>
        </authorList>
    </citation>
    <scope>NUCLEOTIDE SEQUENCE [LARGE SCALE GENOMIC DNA]</scope>
    <source>
        <strain evidence="2 3">P66</strain>
    </source>
</reference>
<keyword evidence="3" id="KW-1185">Reference proteome</keyword>
<name>A0ABS2C5A0_9PSED</name>
<dbReference type="EMBL" id="JACOPV010000019">
    <property type="protein sequence ID" value="MBM5460910.1"/>
    <property type="molecule type" value="Genomic_DNA"/>
</dbReference>
<proteinExistence type="predicted"/>
<comment type="caution">
    <text evidence="2">The sequence shown here is derived from an EMBL/GenBank/DDBJ whole genome shotgun (WGS) entry which is preliminary data.</text>
</comment>
<accession>A0ABS2C5A0</accession>
<protein>
    <submittedName>
        <fullName evidence="2">Short-chain fatty acid transporter</fullName>
    </submittedName>
</protein>
<dbReference type="InterPro" id="IPR006160">
    <property type="entry name" value="SCFA_transpt_AtoE"/>
</dbReference>
<dbReference type="PANTHER" id="PTHR41983:SF2">
    <property type="entry name" value="SHORT-CHAIN FATTY ACID TRANSPORTER-RELATED"/>
    <property type="match status" value="1"/>
</dbReference>
<dbReference type="Pfam" id="PF02667">
    <property type="entry name" value="SCFA_trans"/>
    <property type="match status" value="1"/>
</dbReference>
<feature type="transmembrane region" description="Helical" evidence="1">
    <location>
        <begin position="321"/>
        <end position="341"/>
    </location>
</feature>
<keyword evidence="1" id="KW-0472">Membrane</keyword>
<keyword evidence="1" id="KW-1133">Transmembrane helix</keyword>
<gene>
    <name evidence="2" type="ORF">H8F21_25430</name>
</gene>
<keyword evidence="1" id="KW-0812">Transmembrane</keyword>
<evidence type="ECO:0000313" key="2">
    <source>
        <dbReference type="EMBL" id="MBM5460910.1"/>
    </source>
</evidence>
<evidence type="ECO:0000256" key="1">
    <source>
        <dbReference type="SAM" id="Phobius"/>
    </source>
</evidence>
<feature type="transmembrane region" description="Helical" evidence="1">
    <location>
        <begin position="203"/>
        <end position="224"/>
    </location>
</feature>
<feature type="transmembrane region" description="Helical" evidence="1">
    <location>
        <begin position="150"/>
        <end position="169"/>
    </location>
</feature>
<dbReference type="PANTHER" id="PTHR41983">
    <property type="entry name" value="SHORT-CHAIN FATTY ACID TRANSPORTER-RELATED"/>
    <property type="match status" value="1"/>
</dbReference>
<feature type="transmembrane region" description="Helical" evidence="1">
    <location>
        <begin position="454"/>
        <end position="476"/>
    </location>
</feature>
<feature type="transmembrane region" description="Helical" evidence="1">
    <location>
        <begin position="68"/>
        <end position="92"/>
    </location>
</feature>